<gene>
    <name evidence="3" type="ORF">JS278_00648</name>
</gene>
<feature type="region of interest" description="Disordered" evidence="1">
    <location>
        <begin position="38"/>
        <end position="258"/>
    </location>
</feature>
<name>A0A344URE1_9ACTN</name>
<feature type="compositionally biased region" description="Basic and acidic residues" evidence="1">
    <location>
        <begin position="216"/>
        <end position="228"/>
    </location>
</feature>
<accession>A0A344URE1</accession>
<protein>
    <recommendedName>
        <fullName evidence="5">Zinc-ribbon domain-containing protein</fullName>
    </recommendedName>
</protein>
<feature type="region of interest" description="Disordered" evidence="1">
    <location>
        <begin position="295"/>
        <end position="315"/>
    </location>
</feature>
<evidence type="ECO:0008006" key="5">
    <source>
        <dbReference type="Google" id="ProtNLM"/>
    </source>
</evidence>
<sequence>MLSAVFCARCGARVGSQETTCPRCALDLRMSGAVRLTNPALGNNRYSSVPRASRRPPEQPTDENAVTRVMPSLAPRPDSSRPDFSGPVPSDPDATMVRPMPQGGRSGRSPGDSRTRPGESGDRPGGSGAGIWRPIQPQDGTASGGSPEGDATQVLPSAGRPRPQASQPQASQPPAAMPTRRRPQPGQKPVTATPAPPRTGGAEAQGDPSLPSAWFRDPEVERSRDMRRQGPLQNPVFTPPPSPESASDDPPGPHSRKPRNRAWMVVFILVLILTFMILGIVVWWMLGGAMTSAGSAPAGSMVGQVWPGSATPGRA</sequence>
<evidence type="ECO:0000256" key="1">
    <source>
        <dbReference type="SAM" id="MobiDB-lite"/>
    </source>
</evidence>
<organism evidence="3 4">
    <name type="scientific">Acidipropionibacterium virtanenii</name>
    <dbReference type="NCBI Taxonomy" id="2057246"/>
    <lineage>
        <taxon>Bacteria</taxon>
        <taxon>Bacillati</taxon>
        <taxon>Actinomycetota</taxon>
        <taxon>Actinomycetes</taxon>
        <taxon>Propionibacteriales</taxon>
        <taxon>Propionibacteriaceae</taxon>
        <taxon>Acidipropionibacterium</taxon>
    </lineage>
</organism>
<feature type="compositionally biased region" description="Basic and acidic residues" evidence="1">
    <location>
        <begin position="111"/>
        <end position="122"/>
    </location>
</feature>
<keyword evidence="2" id="KW-1133">Transmembrane helix</keyword>
<proteinExistence type="predicted"/>
<dbReference type="EMBL" id="CP025198">
    <property type="protein sequence ID" value="AXE37839.1"/>
    <property type="molecule type" value="Genomic_DNA"/>
</dbReference>
<reference evidence="3 4" key="1">
    <citation type="submission" date="2017-12" db="EMBL/GenBank/DDBJ databases">
        <title>The whole genome sequence of the Acidipropionibacterium virtanenii sp. nov. type strain JS278.</title>
        <authorList>
            <person name="Laine P."/>
            <person name="Deptula P."/>
            <person name="Varmanen P."/>
            <person name="Auvinen P."/>
        </authorList>
    </citation>
    <scope>NUCLEOTIDE SEQUENCE [LARGE SCALE GENOMIC DNA]</scope>
    <source>
        <strain evidence="3 4">JS278</strain>
    </source>
</reference>
<keyword evidence="4" id="KW-1185">Reference proteome</keyword>
<evidence type="ECO:0000313" key="4">
    <source>
        <dbReference type="Proteomes" id="UP000251995"/>
    </source>
</evidence>
<keyword evidence="2" id="KW-0472">Membrane</keyword>
<feature type="compositionally biased region" description="Low complexity" evidence="1">
    <location>
        <begin position="163"/>
        <end position="174"/>
    </location>
</feature>
<dbReference type="KEGG" id="acij:JS278_00648"/>
<feature type="transmembrane region" description="Helical" evidence="2">
    <location>
        <begin position="262"/>
        <end position="286"/>
    </location>
</feature>
<keyword evidence="2" id="KW-0812">Transmembrane</keyword>
<dbReference type="Proteomes" id="UP000251995">
    <property type="component" value="Chromosome"/>
</dbReference>
<dbReference type="AlphaFoldDB" id="A0A344URE1"/>
<evidence type="ECO:0000313" key="3">
    <source>
        <dbReference type="EMBL" id="AXE37839.1"/>
    </source>
</evidence>
<evidence type="ECO:0000256" key="2">
    <source>
        <dbReference type="SAM" id="Phobius"/>
    </source>
</evidence>
<feature type="compositionally biased region" description="Low complexity" evidence="1">
    <location>
        <begin position="98"/>
        <end position="110"/>
    </location>
</feature>